<dbReference type="OrthoDB" id="2445213at2759"/>
<proteinExistence type="predicted"/>
<accession>A0A9N8VZS2</accession>
<organism evidence="1 2">
    <name type="scientific">Dentiscutata erythropus</name>
    <dbReference type="NCBI Taxonomy" id="1348616"/>
    <lineage>
        <taxon>Eukaryota</taxon>
        <taxon>Fungi</taxon>
        <taxon>Fungi incertae sedis</taxon>
        <taxon>Mucoromycota</taxon>
        <taxon>Glomeromycotina</taxon>
        <taxon>Glomeromycetes</taxon>
        <taxon>Diversisporales</taxon>
        <taxon>Gigasporaceae</taxon>
        <taxon>Dentiscutata</taxon>
    </lineage>
</organism>
<name>A0A9N8VZS2_9GLOM</name>
<protein>
    <submittedName>
        <fullName evidence="1">28605_t:CDS:1</fullName>
    </submittedName>
</protein>
<dbReference type="EMBL" id="CAJVPY010000426">
    <property type="protein sequence ID" value="CAG8472103.1"/>
    <property type="molecule type" value="Genomic_DNA"/>
</dbReference>
<evidence type="ECO:0000313" key="2">
    <source>
        <dbReference type="Proteomes" id="UP000789405"/>
    </source>
</evidence>
<dbReference type="Proteomes" id="UP000789405">
    <property type="component" value="Unassembled WGS sequence"/>
</dbReference>
<comment type="caution">
    <text evidence="1">The sequence shown here is derived from an EMBL/GenBank/DDBJ whole genome shotgun (WGS) entry which is preliminary data.</text>
</comment>
<reference evidence="1" key="1">
    <citation type="submission" date="2021-06" db="EMBL/GenBank/DDBJ databases">
        <authorList>
            <person name="Kallberg Y."/>
            <person name="Tangrot J."/>
            <person name="Rosling A."/>
        </authorList>
    </citation>
    <scope>NUCLEOTIDE SEQUENCE</scope>
    <source>
        <strain evidence="1">MA453B</strain>
    </source>
</reference>
<gene>
    <name evidence="1" type="ORF">DERYTH_LOCUS1509</name>
</gene>
<dbReference type="AlphaFoldDB" id="A0A9N8VZS2"/>
<sequence>MRGVYNINPLNSHDDNVVDLTPTFDKIHSYSDNETMNISLLLHKMIDEDVIFSIKNPKEHKISLAHGGNKPQTKKQKSCLLLVSTSSHKPLTSSMIANWIKKVLIKASPNLRAKNTKTLVAFYTQFFGANLSTILAIDNWFSHSTYQQFYQRGVMSMIQKTQVAQGILSKQNDPNTTVTQIDYSLTTPTSTALTTQLQQSGQNTITSKNNKPVRAPRPVPVSMRKTTEILTLIITTNTDPNLVQQLTSAVDLQFSNFLGLSRSKDILTTEFNLLTADNLALLPDSTTNSHQNLSIDTHSNTTIESLSKKSYTTALTNNQKLNSKYKCILVFKDLAAQYTDKFDKLKWHNDYIILHHPLLPTTLNKIKAIINYISTTKPIILLATSQQQVEPAIAFLHTHFTFREVLTHIIDISKLPVSK</sequence>
<evidence type="ECO:0000313" key="1">
    <source>
        <dbReference type="EMBL" id="CAG8472103.1"/>
    </source>
</evidence>
<keyword evidence="2" id="KW-1185">Reference proteome</keyword>